<dbReference type="Proteomes" id="UP001190825">
    <property type="component" value="Unassembled WGS sequence"/>
</dbReference>
<name>A0ABX4TK89_9HYPH</name>
<evidence type="ECO:0000313" key="2">
    <source>
        <dbReference type="Proteomes" id="UP001190825"/>
    </source>
</evidence>
<proteinExistence type="predicted"/>
<gene>
    <name evidence="1" type="ORF">BMJ33_19260</name>
</gene>
<reference evidence="1 2" key="1">
    <citation type="journal article" date="2018" name="FEMS Microbiol. Ecol.">
        <title>Co-invading symbiotic mutualists of Medicago polymorpha retain high ancestral diversity and contain diverse accessory genomes.</title>
        <authorList>
            <person name="Porter S.S."/>
            <person name="Faber-Hammond J.J."/>
            <person name="Friesen M.L."/>
        </authorList>
    </citation>
    <scope>NUCLEOTIDE SEQUENCE [LARGE SCALE GENOMIC DNA]</scope>
    <source>
        <strain evidence="1 2">Str16</strain>
    </source>
</reference>
<keyword evidence="2" id="KW-1185">Reference proteome</keyword>
<comment type="caution">
    <text evidence="1">The sequence shown here is derived from an EMBL/GenBank/DDBJ whole genome shotgun (WGS) entry which is preliminary data.</text>
</comment>
<protein>
    <submittedName>
        <fullName evidence="1">Uncharacterized protein</fullName>
    </submittedName>
</protein>
<accession>A0ABX4TK89</accession>
<organism evidence="1 2">
    <name type="scientific">Sinorhizobium medicae</name>
    <dbReference type="NCBI Taxonomy" id="110321"/>
    <lineage>
        <taxon>Bacteria</taxon>
        <taxon>Pseudomonadati</taxon>
        <taxon>Pseudomonadota</taxon>
        <taxon>Alphaproteobacteria</taxon>
        <taxon>Hyphomicrobiales</taxon>
        <taxon>Rhizobiaceae</taxon>
        <taxon>Sinorhizobium/Ensifer group</taxon>
        <taxon>Sinorhizobium</taxon>
    </lineage>
</organism>
<dbReference type="EMBL" id="NBUC01000097">
    <property type="protein sequence ID" value="PLU01196.1"/>
    <property type="molecule type" value="Genomic_DNA"/>
</dbReference>
<dbReference type="RefSeq" id="WP_028053967.1">
    <property type="nucleotide sequence ID" value="NZ_ATYC01000008.1"/>
</dbReference>
<evidence type="ECO:0000313" key="1">
    <source>
        <dbReference type="EMBL" id="PLU01196.1"/>
    </source>
</evidence>
<sequence length="108" mass="11541">MGIACRIRKAGCLARIHDRNTLTCSGVTSAMSPQRCRTSGRTRLDHRGDVIEIAFHRLSDAPGFPFERVDDLACLGEGDLAGKSAVRWRDAEMSTPAAAAAIAAVCIV</sequence>